<evidence type="ECO:0000256" key="1">
    <source>
        <dbReference type="ARBA" id="ARBA00022553"/>
    </source>
</evidence>
<sequence>MALRCLIVDDNDHFLEVARGLLEREGIAVVGVASTQADALRLAEECRPDVTLIDIGLGEECGFDLARRLARVGYTERSSVILISAYAERDFADMIAASPAVGFLSKPDISGKAIREILGIAGTESVSVGEISPDPGRVVSEDVRRSPS</sequence>
<dbReference type="InterPro" id="IPR011006">
    <property type="entry name" value="CheY-like_superfamily"/>
</dbReference>
<evidence type="ECO:0000256" key="2">
    <source>
        <dbReference type="PROSITE-ProRule" id="PRU00169"/>
    </source>
</evidence>
<proteinExistence type="predicted"/>
<dbReference type="PROSITE" id="PS50110">
    <property type="entry name" value="RESPONSE_REGULATORY"/>
    <property type="match status" value="1"/>
</dbReference>
<dbReference type="SMART" id="SM00448">
    <property type="entry name" value="REC"/>
    <property type="match status" value="1"/>
</dbReference>
<dbReference type="OrthoDB" id="7352332at2"/>
<dbReference type="RefSeq" id="WP_089209819.1">
    <property type="nucleotide sequence ID" value="NZ_FZOD01000027.1"/>
</dbReference>
<dbReference type="SUPFAM" id="SSF52172">
    <property type="entry name" value="CheY-like"/>
    <property type="match status" value="1"/>
</dbReference>
<reference evidence="4 5" key="1">
    <citation type="submission" date="2017-06" db="EMBL/GenBank/DDBJ databases">
        <authorList>
            <person name="Kim H.J."/>
            <person name="Triplett B.A."/>
        </authorList>
    </citation>
    <scope>NUCLEOTIDE SEQUENCE [LARGE SCALE GENOMIC DNA]</scope>
    <source>
        <strain evidence="4 5">CGMCC 4.2132</strain>
    </source>
</reference>
<evidence type="ECO:0000313" key="4">
    <source>
        <dbReference type="EMBL" id="SNT17422.1"/>
    </source>
</evidence>
<evidence type="ECO:0000259" key="3">
    <source>
        <dbReference type="PROSITE" id="PS50110"/>
    </source>
</evidence>
<dbReference type="AlphaFoldDB" id="A0A239KIA2"/>
<dbReference type="GO" id="GO:0000160">
    <property type="term" value="P:phosphorelay signal transduction system"/>
    <property type="evidence" value="ECO:0007669"/>
    <property type="project" value="InterPro"/>
</dbReference>
<dbReference type="EMBL" id="FZOD01000027">
    <property type="protein sequence ID" value="SNT17422.1"/>
    <property type="molecule type" value="Genomic_DNA"/>
</dbReference>
<dbReference type="InterPro" id="IPR050595">
    <property type="entry name" value="Bact_response_regulator"/>
</dbReference>
<keyword evidence="5" id="KW-1185">Reference proteome</keyword>
<dbReference type="Pfam" id="PF00072">
    <property type="entry name" value="Response_reg"/>
    <property type="match status" value="1"/>
</dbReference>
<gene>
    <name evidence="4" type="ORF">SAMN05216276_102742</name>
</gene>
<dbReference type="Proteomes" id="UP000198282">
    <property type="component" value="Unassembled WGS sequence"/>
</dbReference>
<evidence type="ECO:0000313" key="5">
    <source>
        <dbReference type="Proteomes" id="UP000198282"/>
    </source>
</evidence>
<name>A0A239KIA2_9ACTN</name>
<dbReference type="Gene3D" id="3.40.50.2300">
    <property type="match status" value="1"/>
</dbReference>
<dbReference type="CDD" id="cd00156">
    <property type="entry name" value="REC"/>
    <property type="match status" value="1"/>
</dbReference>
<dbReference type="PANTHER" id="PTHR44591">
    <property type="entry name" value="STRESS RESPONSE REGULATOR PROTEIN 1"/>
    <property type="match status" value="1"/>
</dbReference>
<organism evidence="4 5">
    <name type="scientific">Streptosporangium subroseum</name>
    <dbReference type="NCBI Taxonomy" id="106412"/>
    <lineage>
        <taxon>Bacteria</taxon>
        <taxon>Bacillati</taxon>
        <taxon>Actinomycetota</taxon>
        <taxon>Actinomycetes</taxon>
        <taxon>Streptosporangiales</taxon>
        <taxon>Streptosporangiaceae</taxon>
        <taxon>Streptosporangium</taxon>
    </lineage>
</organism>
<protein>
    <submittedName>
        <fullName evidence="4">Response regulator receiver domain-containing protein</fullName>
    </submittedName>
</protein>
<keyword evidence="1 2" id="KW-0597">Phosphoprotein</keyword>
<feature type="modified residue" description="4-aspartylphosphate" evidence="2">
    <location>
        <position position="54"/>
    </location>
</feature>
<dbReference type="PANTHER" id="PTHR44591:SF18">
    <property type="entry name" value="REGULATORY PROTEIN"/>
    <property type="match status" value="1"/>
</dbReference>
<dbReference type="InterPro" id="IPR001789">
    <property type="entry name" value="Sig_transdc_resp-reg_receiver"/>
</dbReference>
<feature type="domain" description="Response regulatory" evidence="3">
    <location>
        <begin position="4"/>
        <end position="121"/>
    </location>
</feature>
<accession>A0A239KIA2</accession>